<organism evidence="3 4">
    <name type="scientific">Cotonvirus japonicus</name>
    <dbReference type="NCBI Taxonomy" id="2811091"/>
    <lineage>
        <taxon>Viruses</taxon>
        <taxon>Varidnaviria</taxon>
        <taxon>Bamfordvirae</taxon>
        <taxon>Nucleocytoviricota</taxon>
        <taxon>Megaviricetes</taxon>
        <taxon>Imitervirales</taxon>
        <taxon>Mimiviridae</taxon>
        <taxon>Megamimivirinae</taxon>
        <taxon>Cotonvirus</taxon>
        <taxon>Cotonvirus japonicum</taxon>
    </lineage>
</organism>
<protein>
    <submittedName>
        <fullName evidence="3">Uncharacterized protein</fullName>
    </submittedName>
</protein>
<keyword evidence="2" id="KW-1133">Transmembrane helix</keyword>
<evidence type="ECO:0000313" key="4">
    <source>
        <dbReference type="Proteomes" id="UP001321479"/>
    </source>
</evidence>
<keyword evidence="2" id="KW-0472">Membrane</keyword>
<dbReference type="GeneID" id="80557772"/>
<comment type="similarity">
    <text evidence="1">Belongs to the mimivirus R160 family.</text>
</comment>
<evidence type="ECO:0000313" key="3">
    <source>
        <dbReference type="EMBL" id="BCS82567.1"/>
    </source>
</evidence>
<accession>A0ABM7NR46</accession>
<feature type="transmembrane region" description="Helical" evidence="2">
    <location>
        <begin position="32"/>
        <end position="49"/>
    </location>
</feature>
<name>A0ABM7NR46_9VIRU</name>
<keyword evidence="2" id="KW-0812">Transmembrane</keyword>
<evidence type="ECO:0000256" key="1">
    <source>
        <dbReference type="ARBA" id="ARBA00023598"/>
    </source>
</evidence>
<evidence type="ECO:0000256" key="2">
    <source>
        <dbReference type="SAM" id="Phobius"/>
    </source>
</evidence>
<sequence>MKFHRYKDKCDYNYMIGLMLLNSFELDNIKDYIIIFILSILFLVCINSYKSKMFNHQTKNINGPVNVARLEGKINNIKKIIYVFMDYHLDVTQQSECDNIYSHDIQLYLAENFYQMSNSDKIYDFFFETRPTYLVNINDEKYRSKRSKKYKYITEVDKLFQKIFKFNREKNLTKISDILPNIRLHYVDIRDYFFLINFEEMETINNILNEMWTNHSLHHPNLKLISYTILNMKKKCEFLIEILTSKKPVNKNTKIIKYDSEKISSNENSTNENLIYLIDKIFDRYHNNNTKIIMSKQKDILIDYLQQLITLFDDTTKIITDGIGGNDDISYINNTRIALTKLLNNWLIFESKEIKFFTRFMDVYFLRRFLDKDYITNAITYTGEYHSFVYIEILMRDFNFKLTHISYPKDINIDELNQQIKNKNADELSEFLKPKEIIQCSDVSHFPKLFS</sequence>
<dbReference type="EMBL" id="AP024483">
    <property type="protein sequence ID" value="BCS82567.1"/>
    <property type="molecule type" value="Genomic_DNA"/>
</dbReference>
<dbReference type="InterPro" id="IPR043885">
    <property type="entry name" value="DUF5847"/>
</dbReference>
<proteinExistence type="inferred from homology"/>
<dbReference type="Pfam" id="PF19165">
    <property type="entry name" value="DUF5847"/>
    <property type="match status" value="1"/>
</dbReference>
<dbReference type="Proteomes" id="UP001321479">
    <property type="component" value="Segment"/>
</dbReference>
<reference evidence="3 4" key="1">
    <citation type="submission" date="2021-02" db="EMBL/GenBank/DDBJ databases">
        <title>Cotonvirus japonicus, which uses Golgi apparatus of host cells for its virion factory, phylogenetically links tailed tupanvirus and icosahedral mimivirus.</title>
        <authorList>
            <person name="Takahashi H."/>
            <person name="Fukaya S."/>
            <person name="Song C."/>
            <person name="Murata K."/>
            <person name="Takemura M."/>
        </authorList>
    </citation>
    <scope>NUCLEOTIDE SEQUENCE [LARGE SCALE GENOMIC DNA]</scope>
</reference>
<keyword evidence="4" id="KW-1185">Reference proteome</keyword>
<dbReference type="RefSeq" id="YP_010841175.1">
    <property type="nucleotide sequence ID" value="NC_079139.1"/>
</dbReference>